<keyword evidence="1" id="KW-0723">Serine/threonine-protein kinase</keyword>
<dbReference type="AlphaFoldDB" id="A0A1I0KN42"/>
<reference evidence="3 4" key="1">
    <citation type="submission" date="2016-10" db="EMBL/GenBank/DDBJ databases">
        <authorList>
            <person name="de Groot N.N."/>
        </authorList>
    </citation>
    <scope>NUCLEOTIDE SEQUENCE [LARGE SCALE GENOMIC DNA]</scope>
    <source>
        <strain evidence="3 4">CGMCC 4.5598</strain>
    </source>
</reference>
<dbReference type="CDD" id="cd16936">
    <property type="entry name" value="HATPase_RsbW-like"/>
    <property type="match status" value="1"/>
</dbReference>
<protein>
    <submittedName>
        <fullName evidence="3">Anti-sigma regulatory factor (Ser/Thr protein kinase)</fullName>
    </submittedName>
</protein>
<keyword evidence="3" id="KW-0418">Kinase</keyword>
<dbReference type="GO" id="GO:0004674">
    <property type="term" value="F:protein serine/threonine kinase activity"/>
    <property type="evidence" value="ECO:0007669"/>
    <property type="project" value="UniProtKB-KW"/>
</dbReference>
<proteinExistence type="predicted"/>
<dbReference type="PANTHER" id="PTHR35526:SF3">
    <property type="entry name" value="ANTI-SIGMA-F FACTOR RSBW"/>
    <property type="match status" value="1"/>
</dbReference>
<dbReference type="STRING" id="568860.SAMN05421811_108324"/>
<dbReference type="RefSeq" id="WP_177240880.1">
    <property type="nucleotide sequence ID" value="NZ_FOHX01000008.1"/>
</dbReference>
<dbReference type="Proteomes" id="UP000199361">
    <property type="component" value="Unassembled WGS sequence"/>
</dbReference>
<organism evidence="3 4">
    <name type="scientific">Nonomuraea wenchangensis</name>
    <dbReference type="NCBI Taxonomy" id="568860"/>
    <lineage>
        <taxon>Bacteria</taxon>
        <taxon>Bacillati</taxon>
        <taxon>Actinomycetota</taxon>
        <taxon>Actinomycetes</taxon>
        <taxon>Streptosporangiales</taxon>
        <taxon>Streptosporangiaceae</taxon>
        <taxon>Nonomuraea</taxon>
    </lineage>
</organism>
<evidence type="ECO:0000313" key="4">
    <source>
        <dbReference type="Proteomes" id="UP000199361"/>
    </source>
</evidence>
<dbReference type="InterPro" id="IPR050267">
    <property type="entry name" value="Anti-sigma-factor_SerPK"/>
</dbReference>
<dbReference type="InterPro" id="IPR036890">
    <property type="entry name" value="HATPase_C_sf"/>
</dbReference>
<keyword evidence="3" id="KW-0808">Transferase</keyword>
<gene>
    <name evidence="3" type="ORF">SAMN05421811_108324</name>
</gene>
<sequence>MSDLLELSLPTGTDLAAVRSALRDHALTSGMTARRVELLVLAVNEAVTNVLDHGGEGGRLVARAGDRGMVVEILDEGGTLLPEHLRRLPAPNPTRGMGLFIIRSVCDRVDLDHPGGHSRLRLYMDYAGPIAH</sequence>
<dbReference type="EMBL" id="FOHX01000008">
    <property type="protein sequence ID" value="SEU25778.1"/>
    <property type="molecule type" value="Genomic_DNA"/>
</dbReference>
<dbReference type="Gene3D" id="3.30.565.10">
    <property type="entry name" value="Histidine kinase-like ATPase, C-terminal domain"/>
    <property type="match status" value="1"/>
</dbReference>
<dbReference type="InterPro" id="IPR003594">
    <property type="entry name" value="HATPase_dom"/>
</dbReference>
<name>A0A1I0KN42_9ACTN</name>
<feature type="domain" description="Histidine kinase/HSP90-like ATPase" evidence="2">
    <location>
        <begin position="13"/>
        <end position="121"/>
    </location>
</feature>
<dbReference type="SUPFAM" id="SSF55874">
    <property type="entry name" value="ATPase domain of HSP90 chaperone/DNA topoisomerase II/histidine kinase"/>
    <property type="match status" value="1"/>
</dbReference>
<dbReference type="PANTHER" id="PTHR35526">
    <property type="entry name" value="ANTI-SIGMA-F FACTOR RSBW-RELATED"/>
    <property type="match status" value="1"/>
</dbReference>
<evidence type="ECO:0000256" key="1">
    <source>
        <dbReference type="ARBA" id="ARBA00022527"/>
    </source>
</evidence>
<accession>A0A1I0KN42</accession>
<evidence type="ECO:0000259" key="2">
    <source>
        <dbReference type="Pfam" id="PF13581"/>
    </source>
</evidence>
<dbReference type="Pfam" id="PF13581">
    <property type="entry name" value="HATPase_c_2"/>
    <property type="match status" value="1"/>
</dbReference>
<evidence type="ECO:0000313" key="3">
    <source>
        <dbReference type="EMBL" id="SEU25778.1"/>
    </source>
</evidence>
<keyword evidence="4" id="KW-1185">Reference proteome</keyword>